<keyword evidence="3" id="KW-1185">Reference proteome</keyword>
<accession>A0AAV6YKA1</accession>
<dbReference type="Proteomes" id="UP000824782">
    <property type="component" value="Unassembled WGS sequence"/>
</dbReference>
<proteinExistence type="predicted"/>
<name>A0AAV6YKA1_ENGPU</name>
<evidence type="ECO:0000313" key="2">
    <source>
        <dbReference type="EMBL" id="KAG8535140.1"/>
    </source>
</evidence>
<protein>
    <submittedName>
        <fullName evidence="2">Uncharacterized protein</fullName>
    </submittedName>
</protein>
<feature type="region of interest" description="Disordered" evidence="1">
    <location>
        <begin position="1"/>
        <end position="26"/>
    </location>
</feature>
<reference evidence="2" key="1">
    <citation type="thesis" date="2020" institute="ProQuest LLC" country="789 East Eisenhower Parkway, Ann Arbor, MI, USA">
        <title>Comparative Genomics and Chromosome Evolution.</title>
        <authorList>
            <person name="Mudd A.B."/>
        </authorList>
    </citation>
    <scope>NUCLEOTIDE SEQUENCE</scope>
    <source>
        <strain evidence="2">237g6f4</strain>
        <tissue evidence="2">Blood</tissue>
    </source>
</reference>
<dbReference type="EMBL" id="WNYA01077237">
    <property type="protein sequence ID" value="KAG8535140.1"/>
    <property type="molecule type" value="Genomic_DNA"/>
</dbReference>
<sequence>MAAKEPVPARSGASGTRPPLPPLTRQGCCSGEGTTPLRFSRCAGTSVLCYVVSRSSSQSCHFLPPCGFCEVMAVLPLSLIPARRLFYTGARSSRLSHGGAISGAAPSQR</sequence>
<evidence type="ECO:0000313" key="3">
    <source>
        <dbReference type="Proteomes" id="UP000824782"/>
    </source>
</evidence>
<evidence type="ECO:0000256" key="1">
    <source>
        <dbReference type="SAM" id="MobiDB-lite"/>
    </source>
</evidence>
<organism evidence="2 3">
    <name type="scientific">Engystomops pustulosus</name>
    <name type="common">Tungara frog</name>
    <name type="synonym">Physalaemus pustulosus</name>
    <dbReference type="NCBI Taxonomy" id="76066"/>
    <lineage>
        <taxon>Eukaryota</taxon>
        <taxon>Metazoa</taxon>
        <taxon>Chordata</taxon>
        <taxon>Craniata</taxon>
        <taxon>Vertebrata</taxon>
        <taxon>Euteleostomi</taxon>
        <taxon>Amphibia</taxon>
        <taxon>Batrachia</taxon>
        <taxon>Anura</taxon>
        <taxon>Neobatrachia</taxon>
        <taxon>Hyloidea</taxon>
        <taxon>Leptodactylidae</taxon>
        <taxon>Leiuperinae</taxon>
        <taxon>Engystomops</taxon>
    </lineage>
</organism>
<dbReference type="AlphaFoldDB" id="A0AAV6YKA1"/>
<comment type="caution">
    <text evidence="2">The sequence shown here is derived from an EMBL/GenBank/DDBJ whole genome shotgun (WGS) entry which is preliminary data.</text>
</comment>
<gene>
    <name evidence="2" type="ORF">GDO81_029332</name>
</gene>